<dbReference type="RefSeq" id="WP_212679665.1">
    <property type="nucleotide sequence ID" value="NZ_JAGSPK010000005.1"/>
</dbReference>
<proteinExistence type="predicted"/>
<name>A0ABS5H4A0_9BURK</name>
<keyword evidence="3" id="KW-1185">Reference proteome</keyword>
<keyword evidence="1" id="KW-0472">Membrane</keyword>
<evidence type="ECO:0000313" key="2">
    <source>
        <dbReference type="EMBL" id="MBR7793721.1"/>
    </source>
</evidence>
<keyword evidence="1" id="KW-1133">Transmembrane helix</keyword>
<evidence type="ECO:0000256" key="1">
    <source>
        <dbReference type="SAM" id="Phobius"/>
    </source>
</evidence>
<comment type="caution">
    <text evidence="2">The sequence shown here is derived from an EMBL/GenBank/DDBJ whole genome shotgun (WGS) entry which is preliminary data.</text>
</comment>
<dbReference type="EMBL" id="JAGSPK010000005">
    <property type="protein sequence ID" value="MBR7793721.1"/>
    <property type="molecule type" value="Genomic_DNA"/>
</dbReference>
<gene>
    <name evidence="2" type="ORF">KDM87_14070</name>
</gene>
<evidence type="ECO:0000313" key="3">
    <source>
        <dbReference type="Proteomes" id="UP000682982"/>
    </source>
</evidence>
<accession>A0ABS5H4A0</accession>
<organism evidence="2 3">
    <name type="scientific">Undibacterium rivi</name>
    <dbReference type="NCBI Taxonomy" id="2828729"/>
    <lineage>
        <taxon>Bacteria</taxon>
        <taxon>Pseudomonadati</taxon>
        <taxon>Pseudomonadota</taxon>
        <taxon>Betaproteobacteria</taxon>
        <taxon>Burkholderiales</taxon>
        <taxon>Oxalobacteraceae</taxon>
        <taxon>Undibacterium</taxon>
    </lineage>
</organism>
<keyword evidence="1" id="KW-0812">Transmembrane</keyword>
<evidence type="ECO:0008006" key="4">
    <source>
        <dbReference type="Google" id="ProtNLM"/>
    </source>
</evidence>
<reference evidence="2 3" key="1">
    <citation type="submission" date="2021-04" db="EMBL/GenBank/DDBJ databases">
        <title>novel species isolated from subtropical streams in China.</title>
        <authorList>
            <person name="Lu H."/>
        </authorList>
    </citation>
    <scope>NUCLEOTIDE SEQUENCE [LARGE SCALE GENOMIC DNA]</scope>
    <source>
        <strain evidence="2 3">FT147W</strain>
    </source>
</reference>
<sequence>MKLLTAAYLELCKTRIFLLISLFFIVPSDSFAGTIKSESEGKPQTTLSISPAEQSSTSAVILNSASPSQQTEFATESLQIIKGDLSKIVPIILSIISILMSIGLTIYNVRKDNRARKLSIEDDYWIRKVISPIAIEPLLKILIEMTAATPQHYGMAGFDKTKLRPFHDQYKSKLLDLQMSLSSLSLIDGMLAKKAKEGLDSIDEQLIEFCFSNERGVTGKHTTRTEFQALIREEMMKILKLIKDYQSHLK</sequence>
<dbReference type="Proteomes" id="UP000682982">
    <property type="component" value="Unassembled WGS sequence"/>
</dbReference>
<feature type="transmembrane region" description="Helical" evidence="1">
    <location>
        <begin position="88"/>
        <end position="109"/>
    </location>
</feature>
<protein>
    <recommendedName>
        <fullName evidence="4">DUF4129 domain-containing protein</fullName>
    </recommendedName>
</protein>